<accession>A0AAD7AIQ1</accession>
<dbReference type="Proteomes" id="UP001218218">
    <property type="component" value="Unassembled WGS sequence"/>
</dbReference>
<organism evidence="1 2">
    <name type="scientific">Mycena albidolilacea</name>
    <dbReference type="NCBI Taxonomy" id="1033008"/>
    <lineage>
        <taxon>Eukaryota</taxon>
        <taxon>Fungi</taxon>
        <taxon>Dikarya</taxon>
        <taxon>Basidiomycota</taxon>
        <taxon>Agaricomycotina</taxon>
        <taxon>Agaricomycetes</taxon>
        <taxon>Agaricomycetidae</taxon>
        <taxon>Agaricales</taxon>
        <taxon>Marasmiineae</taxon>
        <taxon>Mycenaceae</taxon>
        <taxon>Mycena</taxon>
    </lineage>
</organism>
<evidence type="ECO:0000313" key="2">
    <source>
        <dbReference type="Proteomes" id="UP001218218"/>
    </source>
</evidence>
<gene>
    <name evidence="1" type="ORF">DFH08DRAFT_801536</name>
</gene>
<evidence type="ECO:0000313" key="1">
    <source>
        <dbReference type="EMBL" id="KAJ7359770.1"/>
    </source>
</evidence>
<keyword evidence="2" id="KW-1185">Reference proteome</keyword>
<dbReference type="EMBL" id="JARIHO010000006">
    <property type="protein sequence ID" value="KAJ7359770.1"/>
    <property type="molecule type" value="Genomic_DNA"/>
</dbReference>
<dbReference type="AlphaFoldDB" id="A0AAD7AIQ1"/>
<name>A0AAD7AIQ1_9AGAR</name>
<sequence>MPRYVCADTGAEHTERARAHSARQIIPTVKIRPENKAPSACTSCGAGCGLRGPWKKRHDKTPESGRIAGMELGVKEFSFARTQTAPIETNPDPKENKYGCLRTLEILPPQGGPVVKAEELRVDRVRSRLVGEGTRVKERRKARDGEIGGAPHILYGGAARDKRTVQSDVSKGRSGHSVYGAHSLRRISLIGLRRVISSERGFEEN</sequence>
<reference evidence="1" key="1">
    <citation type="submission" date="2023-03" db="EMBL/GenBank/DDBJ databases">
        <title>Massive genome expansion in bonnet fungi (Mycena s.s.) driven by repeated elements and novel gene families across ecological guilds.</title>
        <authorList>
            <consortium name="Lawrence Berkeley National Laboratory"/>
            <person name="Harder C.B."/>
            <person name="Miyauchi S."/>
            <person name="Viragh M."/>
            <person name="Kuo A."/>
            <person name="Thoen E."/>
            <person name="Andreopoulos B."/>
            <person name="Lu D."/>
            <person name="Skrede I."/>
            <person name="Drula E."/>
            <person name="Henrissat B."/>
            <person name="Morin E."/>
            <person name="Kohler A."/>
            <person name="Barry K."/>
            <person name="LaButti K."/>
            <person name="Morin E."/>
            <person name="Salamov A."/>
            <person name="Lipzen A."/>
            <person name="Mereny Z."/>
            <person name="Hegedus B."/>
            <person name="Baldrian P."/>
            <person name="Stursova M."/>
            <person name="Weitz H."/>
            <person name="Taylor A."/>
            <person name="Grigoriev I.V."/>
            <person name="Nagy L.G."/>
            <person name="Martin F."/>
            <person name="Kauserud H."/>
        </authorList>
    </citation>
    <scope>NUCLEOTIDE SEQUENCE</scope>
    <source>
        <strain evidence="1">CBHHK002</strain>
    </source>
</reference>
<comment type="caution">
    <text evidence="1">The sequence shown here is derived from an EMBL/GenBank/DDBJ whole genome shotgun (WGS) entry which is preliminary data.</text>
</comment>
<protein>
    <submittedName>
        <fullName evidence="1">Uncharacterized protein</fullName>
    </submittedName>
</protein>
<proteinExistence type="predicted"/>